<feature type="region of interest" description="Disordered" evidence="2">
    <location>
        <begin position="71"/>
        <end position="102"/>
    </location>
</feature>
<gene>
    <name evidence="3" type="ORF">SAMN05216526_1782</name>
</gene>
<evidence type="ECO:0000313" key="3">
    <source>
        <dbReference type="EMBL" id="SIT73000.1"/>
    </source>
</evidence>
<keyword evidence="1" id="KW-0175">Coiled coil</keyword>
<proteinExistence type="predicted"/>
<evidence type="ECO:0000313" key="4">
    <source>
        <dbReference type="Proteomes" id="UP000223759"/>
    </source>
</evidence>
<dbReference type="AlphaFoldDB" id="A0A1R3W7Z5"/>
<dbReference type="EMBL" id="FTPK01000003">
    <property type="protein sequence ID" value="SIT73000.1"/>
    <property type="molecule type" value="Genomic_DNA"/>
</dbReference>
<name>A0A1R3W7Z5_9GAMM</name>
<sequence>MDKPIETLSAKELYEMAKRREQEEWERTRTDRQREIKALRAERRSLLNSHRKALRQLQQAQNAELASLDSRIADLTGRAPRKRGNSGNSGSNGRSPKGQQTDTILKIINTVGETTARAVKAEAEAMGLVFSNVHQTLGYLKRQGKIEQVGRGIYRSVQ</sequence>
<dbReference type="Proteomes" id="UP000223759">
    <property type="component" value="Unassembled WGS sequence"/>
</dbReference>
<feature type="compositionally biased region" description="Low complexity" evidence="2">
    <location>
        <begin position="85"/>
        <end position="98"/>
    </location>
</feature>
<protein>
    <submittedName>
        <fullName evidence="3">Uncharacterized protein</fullName>
    </submittedName>
</protein>
<evidence type="ECO:0000256" key="1">
    <source>
        <dbReference type="SAM" id="Coils"/>
    </source>
</evidence>
<evidence type="ECO:0000256" key="2">
    <source>
        <dbReference type="SAM" id="MobiDB-lite"/>
    </source>
</evidence>
<keyword evidence="4" id="KW-1185">Reference proteome</keyword>
<accession>A0A1R3W7Z5</accession>
<dbReference type="OrthoDB" id="5796886at2"/>
<dbReference type="RefSeq" id="WP_076756167.1">
    <property type="nucleotide sequence ID" value="NZ_CP023018.1"/>
</dbReference>
<feature type="coiled-coil region" evidence="1">
    <location>
        <begin position="22"/>
        <end position="63"/>
    </location>
</feature>
<reference evidence="3 4" key="1">
    <citation type="submission" date="2017-01" db="EMBL/GenBank/DDBJ databases">
        <authorList>
            <person name="Mah S.A."/>
            <person name="Swanson W.J."/>
            <person name="Moy G.W."/>
            <person name="Vacquier V.D."/>
        </authorList>
    </citation>
    <scope>NUCLEOTIDE SEQUENCE [LARGE SCALE GENOMIC DNA]</scope>
    <source>
        <strain evidence="3 4">M9</strain>
    </source>
</reference>
<organism evidence="3 4">
    <name type="scientific">Ectothiorhodosinus mongolicus</name>
    <dbReference type="NCBI Taxonomy" id="233100"/>
    <lineage>
        <taxon>Bacteria</taxon>
        <taxon>Pseudomonadati</taxon>
        <taxon>Pseudomonadota</taxon>
        <taxon>Gammaproteobacteria</taxon>
        <taxon>Chromatiales</taxon>
        <taxon>Ectothiorhodospiraceae</taxon>
        <taxon>Ectothiorhodosinus</taxon>
    </lineage>
</organism>